<keyword evidence="3 4" id="KW-0443">Lipid metabolism</keyword>
<dbReference type="Pfam" id="PF01734">
    <property type="entry name" value="Patatin"/>
    <property type="match status" value="1"/>
</dbReference>
<dbReference type="KEGG" id="afx:JZ786_14355"/>
<dbReference type="PANTHER" id="PTHR14226:SF29">
    <property type="entry name" value="NEUROPATHY TARGET ESTERASE SWS"/>
    <property type="match status" value="1"/>
</dbReference>
<feature type="compositionally biased region" description="Basic and acidic residues" evidence="5">
    <location>
        <begin position="308"/>
        <end position="319"/>
    </location>
</feature>
<evidence type="ECO:0000313" key="7">
    <source>
        <dbReference type="EMBL" id="QSO49882.1"/>
    </source>
</evidence>
<feature type="domain" description="PNPLA" evidence="6">
    <location>
        <begin position="3"/>
        <end position="204"/>
    </location>
</feature>
<evidence type="ECO:0000256" key="2">
    <source>
        <dbReference type="ARBA" id="ARBA00022963"/>
    </source>
</evidence>
<organism evidence="7 8">
    <name type="scientific">Alicyclobacillus mengziensis</name>
    <dbReference type="NCBI Taxonomy" id="2931921"/>
    <lineage>
        <taxon>Bacteria</taxon>
        <taxon>Bacillati</taxon>
        <taxon>Bacillota</taxon>
        <taxon>Bacilli</taxon>
        <taxon>Bacillales</taxon>
        <taxon>Alicyclobacillaceae</taxon>
        <taxon>Alicyclobacillus</taxon>
    </lineage>
</organism>
<reference evidence="7 8" key="1">
    <citation type="submission" date="2021-02" db="EMBL/GenBank/DDBJ databases">
        <title>Alicyclobacillus curvatus sp. nov. and Alicyclobacillus mengziensis sp. nov., two acidophilic bacteria isolated from acid mine drainage.</title>
        <authorList>
            <person name="Huang Y."/>
        </authorList>
    </citation>
    <scope>NUCLEOTIDE SEQUENCE [LARGE SCALE GENOMIC DNA]</scope>
    <source>
        <strain evidence="7 8">S30H14</strain>
    </source>
</reference>
<dbReference type="AlphaFoldDB" id="A0A9X7W3N5"/>
<protein>
    <submittedName>
        <fullName evidence="7">Patatin-like phospholipase family protein</fullName>
    </submittedName>
</protein>
<evidence type="ECO:0000313" key="8">
    <source>
        <dbReference type="Proteomes" id="UP000663505"/>
    </source>
</evidence>
<dbReference type="Gene3D" id="3.40.1090.10">
    <property type="entry name" value="Cytosolic phospholipase A2 catalytic domain"/>
    <property type="match status" value="2"/>
</dbReference>
<dbReference type="GO" id="GO:0016787">
    <property type="term" value="F:hydrolase activity"/>
    <property type="evidence" value="ECO:0007669"/>
    <property type="project" value="UniProtKB-UniRule"/>
</dbReference>
<gene>
    <name evidence="7" type="ORF">JZ786_14355</name>
</gene>
<accession>A0A9X7W3N5</accession>
<keyword evidence="8" id="KW-1185">Reference proteome</keyword>
<feature type="compositionally biased region" description="Polar residues" evidence="5">
    <location>
        <begin position="298"/>
        <end position="307"/>
    </location>
</feature>
<evidence type="ECO:0000256" key="1">
    <source>
        <dbReference type="ARBA" id="ARBA00022801"/>
    </source>
</evidence>
<dbReference type="Proteomes" id="UP000663505">
    <property type="component" value="Chromosome"/>
</dbReference>
<evidence type="ECO:0000256" key="4">
    <source>
        <dbReference type="PROSITE-ProRule" id="PRU01161"/>
    </source>
</evidence>
<feature type="active site" description="Nucleophile" evidence="4">
    <location>
        <position position="36"/>
    </location>
</feature>
<dbReference type="PANTHER" id="PTHR14226">
    <property type="entry name" value="NEUROPATHY TARGET ESTERASE/SWISS CHEESE D.MELANOGASTER"/>
    <property type="match status" value="1"/>
</dbReference>
<keyword evidence="1 4" id="KW-0378">Hydrolase</keyword>
<comment type="caution">
    <text evidence="4">Lacks conserved residue(s) required for the propagation of feature annotation.</text>
</comment>
<dbReference type="InterPro" id="IPR016035">
    <property type="entry name" value="Acyl_Trfase/lysoPLipase"/>
</dbReference>
<dbReference type="EMBL" id="CP071182">
    <property type="protein sequence ID" value="QSO49882.1"/>
    <property type="molecule type" value="Genomic_DNA"/>
</dbReference>
<name>A0A9X7W3N5_9BACL</name>
<feature type="short sequence motif" description="GXSXG" evidence="4">
    <location>
        <begin position="34"/>
        <end position="38"/>
    </location>
</feature>
<keyword evidence="2 4" id="KW-0442">Lipid degradation</keyword>
<evidence type="ECO:0000256" key="3">
    <source>
        <dbReference type="ARBA" id="ARBA00023098"/>
    </source>
</evidence>
<dbReference type="InterPro" id="IPR002641">
    <property type="entry name" value="PNPLA_dom"/>
</dbReference>
<proteinExistence type="predicted"/>
<dbReference type="GO" id="GO:0016042">
    <property type="term" value="P:lipid catabolic process"/>
    <property type="evidence" value="ECO:0007669"/>
    <property type="project" value="UniProtKB-UniRule"/>
</dbReference>
<feature type="region of interest" description="Disordered" evidence="5">
    <location>
        <begin position="296"/>
        <end position="321"/>
    </location>
</feature>
<feature type="active site" description="Proton acceptor" evidence="4">
    <location>
        <position position="191"/>
    </location>
</feature>
<dbReference type="InterPro" id="IPR050301">
    <property type="entry name" value="NTE"/>
</dbReference>
<sequence length="331" mass="36394">MGLALSGGTLKAAAHVGVLDALEAMRVQIDCVAGTSAGSYVAALYAHGLKPREMVKMVKSFPGPRLLDYGFPLVSSLFTLTKYRLWPRGLKSCVLPSGLLQGRRLEEYFRKALKKRSAQLPYYLIATDLYSGAPVVYGDARTTGNARPSLHHSSLSRQIHRVTDLARVVRGSCSLPGILTPVPMGEKLLVDGGLRSYVPVEVLRDAGCTHIIAVNLYRLQEKWQPETFAHVLARSFDIILDETIDGDVQGSDVFSLTPNVSHISWHSFRDMENCVHAGVKAVTDCQEALERFLDSPSHEVSATSQRNKTTELKRTKDEQPSPVLNLRVGKV</sequence>
<evidence type="ECO:0000256" key="5">
    <source>
        <dbReference type="SAM" id="MobiDB-lite"/>
    </source>
</evidence>
<dbReference type="SUPFAM" id="SSF52151">
    <property type="entry name" value="FabD/lysophospholipase-like"/>
    <property type="match status" value="1"/>
</dbReference>
<dbReference type="PROSITE" id="PS51635">
    <property type="entry name" value="PNPLA"/>
    <property type="match status" value="1"/>
</dbReference>
<feature type="short sequence motif" description="DGA/G" evidence="4">
    <location>
        <begin position="191"/>
        <end position="193"/>
    </location>
</feature>
<evidence type="ECO:0000259" key="6">
    <source>
        <dbReference type="PROSITE" id="PS51635"/>
    </source>
</evidence>